<comment type="similarity">
    <text evidence="1">Belongs to the RRF family.</text>
</comment>
<dbReference type="InterPro" id="IPR002661">
    <property type="entry name" value="Ribosome_recyc_fac"/>
</dbReference>
<dbReference type="OrthoDB" id="407355at2759"/>
<evidence type="ECO:0000256" key="2">
    <source>
        <dbReference type="ARBA" id="ARBA00020581"/>
    </source>
</evidence>
<dbReference type="AlphaFoldDB" id="A0A1J1IGT5"/>
<dbReference type="Gene3D" id="3.30.1360.40">
    <property type="match status" value="1"/>
</dbReference>
<evidence type="ECO:0000313" key="7">
    <source>
        <dbReference type="Proteomes" id="UP000183832"/>
    </source>
</evidence>
<reference evidence="6 7" key="1">
    <citation type="submission" date="2015-04" db="EMBL/GenBank/DDBJ databases">
        <authorList>
            <person name="Syromyatnikov M.Y."/>
            <person name="Popov V.N."/>
        </authorList>
    </citation>
    <scope>NUCLEOTIDE SEQUENCE [LARGE SCALE GENOMIC DNA]</scope>
</reference>
<dbReference type="Pfam" id="PF01765">
    <property type="entry name" value="RRF"/>
    <property type="match status" value="1"/>
</dbReference>
<dbReference type="InterPro" id="IPR023584">
    <property type="entry name" value="Ribosome_recyc_fac_dom"/>
</dbReference>
<dbReference type="InterPro" id="IPR036191">
    <property type="entry name" value="RRF_sf"/>
</dbReference>
<dbReference type="GO" id="GO:0043023">
    <property type="term" value="F:ribosomal large subunit binding"/>
    <property type="evidence" value="ECO:0007669"/>
    <property type="project" value="TreeGrafter"/>
</dbReference>
<evidence type="ECO:0000256" key="1">
    <source>
        <dbReference type="ARBA" id="ARBA00005912"/>
    </source>
</evidence>
<name>A0A1J1IGT5_9DIPT</name>
<dbReference type="PANTHER" id="PTHR20982:SF3">
    <property type="entry name" value="MITOCHONDRIAL RIBOSOME RECYCLING FACTOR PSEUDO 1"/>
    <property type="match status" value="1"/>
</dbReference>
<accession>A0A1J1IGT5</accession>
<dbReference type="GO" id="GO:0006412">
    <property type="term" value="P:translation"/>
    <property type="evidence" value="ECO:0007669"/>
    <property type="project" value="UniProtKB-KW"/>
</dbReference>
<evidence type="ECO:0000256" key="4">
    <source>
        <dbReference type="ARBA" id="ARBA00033107"/>
    </source>
</evidence>
<evidence type="ECO:0000313" key="6">
    <source>
        <dbReference type="EMBL" id="CRK99416.1"/>
    </source>
</evidence>
<organism evidence="6 7">
    <name type="scientific">Clunio marinus</name>
    <dbReference type="NCBI Taxonomy" id="568069"/>
    <lineage>
        <taxon>Eukaryota</taxon>
        <taxon>Metazoa</taxon>
        <taxon>Ecdysozoa</taxon>
        <taxon>Arthropoda</taxon>
        <taxon>Hexapoda</taxon>
        <taxon>Insecta</taxon>
        <taxon>Pterygota</taxon>
        <taxon>Neoptera</taxon>
        <taxon>Endopterygota</taxon>
        <taxon>Diptera</taxon>
        <taxon>Nematocera</taxon>
        <taxon>Chironomoidea</taxon>
        <taxon>Chironomidae</taxon>
        <taxon>Clunio</taxon>
    </lineage>
</organism>
<dbReference type="GO" id="GO:0005739">
    <property type="term" value="C:mitochondrion"/>
    <property type="evidence" value="ECO:0007669"/>
    <property type="project" value="TreeGrafter"/>
</dbReference>
<protein>
    <recommendedName>
        <fullName evidence="2">Ribosome-recycling factor, mitochondrial</fullName>
    </recommendedName>
    <alternativeName>
        <fullName evidence="4">Ribosome-releasing factor, mitochondrial</fullName>
    </alternativeName>
</protein>
<gene>
    <name evidence="6" type="ORF">CLUMA_CG012650</name>
</gene>
<keyword evidence="7" id="KW-1185">Reference proteome</keyword>
<evidence type="ECO:0000259" key="5">
    <source>
        <dbReference type="Pfam" id="PF01765"/>
    </source>
</evidence>
<dbReference type="STRING" id="568069.A0A1J1IGT5"/>
<sequence>MFSLQKIGRVLSIFQHFNSSSITRQEIIRTVIRKEFQSPLLQPTRYYAKGKDRGTKDKIKKPIKIDMNQEQLNSIVDTSKIKMQMEKKLAIMKDEFVRNLSLRSSTGAIETLKVNADGKEYELQEIGQIIRKNPKTIVINLLGFPQLIPEVLKTINTSGMNLNPQQDGTTLYIPVPKITKEHRENLSKNAKALFIKCRDGVKDIQNNHIRKIKAQKDISIDLNRQIQNQIIAIADEFITDAEKLLHTKQNELFASKD</sequence>
<dbReference type="EMBL" id="CVRI01000050">
    <property type="protein sequence ID" value="CRK99416.1"/>
    <property type="molecule type" value="Genomic_DNA"/>
</dbReference>
<evidence type="ECO:0000256" key="3">
    <source>
        <dbReference type="ARBA" id="ARBA00022917"/>
    </source>
</evidence>
<dbReference type="SUPFAM" id="SSF55194">
    <property type="entry name" value="Ribosome recycling factor, RRF"/>
    <property type="match status" value="1"/>
</dbReference>
<keyword evidence="3" id="KW-0648">Protein biosynthesis</keyword>
<proteinExistence type="inferred from homology"/>
<dbReference type="Gene3D" id="1.10.132.20">
    <property type="entry name" value="Ribosome-recycling factor"/>
    <property type="match status" value="1"/>
</dbReference>
<dbReference type="Proteomes" id="UP000183832">
    <property type="component" value="Unassembled WGS sequence"/>
</dbReference>
<dbReference type="FunFam" id="3.30.1360.40:FF:000001">
    <property type="entry name" value="Ribosome-recycling factor"/>
    <property type="match status" value="1"/>
</dbReference>
<feature type="domain" description="Ribosome recycling factor" evidence="5">
    <location>
        <begin position="93"/>
        <end position="252"/>
    </location>
</feature>
<dbReference type="PANTHER" id="PTHR20982">
    <property type="entry name" value="RIBOSOME RECYCLING FACTOR"/>
    <property type="match status" value="1"/>
</dbReference>